<evidence type="ECO:0000256" key="1">
    <source>
        <dbReference type="SAM" id="MobiDB-lite"/>
    </source>
</evidence>
<dbReference type="EMBL" id="BSYO01000019">
    <property type="protein sequence ID" value="GMH18274.1"/>
    <property type="molecule type" value="Genomic_DNA"/>
</dbReference>
<protein>
    <submittedName>
        <fullName evidence="2">Uncharacterized protein</fullName>
    </submittedName>
</protein>
<dbReference type="AlphaFoldDB" id="A0AAD3SX19"/>
<comment type="caution">
    <text evidence="2">The sequence shown here is derived from an EMBL/GenBank/DDBJ whole genome shotgun (WGS) entry which is preliminary data.</text>
</comment>
<name>A0AAD3SX19_NEPGR</name>
<keyword evidence="3" id="KW-1185">Reference proteome</keyword>
<evidence type="ECO:0000313" key="2">
    <source>
        <dbReference type="EMBL" id="GMH18274.1"/>
    </source>
</evidence>
<evidence type="ECO:0000313" key="3">
    <source>
        <dbReference type="Proteomes" id="UP001279734"/>
    </source>
</evidence>
<organism evidence="2 3">
    <name type="scientific">Nepenthes gracilis</name>
    <name type="common">Slender pitcher plant</name>
    <dbReference type="NCBI Taxonomy" id="150966"/>
    <lineage>
        <taxon>Eukaryota</taxon>
        <taxon>Viridiplantae</taxon>
        <taxon>Streptophyta</taxon>
        <taxon>Embryophyta</taxon>
        <taxon>Tracheophyta</taxon>
        <taxon>Spermatophyta</taxon>
        <taxon>Magnoliopsida</taxon>
        <taxon>eudicotyledons</taxon>
        <taxon>Gunneridae</taxon>
        <taxon>Pentapetalae</taxon>
        <taxon>Caryophyllales</taxon>
        <taxon>Nepenthaceae</taxon>
        <taxon>Nepenthes</taxon>
    </lineage>
</organism>
<sequence>MSDEYPKSLSPEISACRSQPPPPSSRPPSSASHRANWIQQHHLSEEEREERINQIEDLAKPVRNAANLPLRIDFPMNIWDFHIE</sequence>
<proteinExistence type="predicted"/>
<feature type="region of interest" description="Disordered" evidence="1">
    <location>
        <begin position="1"/>
        <end position="50"/>
    </location>
</feature>
<dbReference type="Proteomes" id="UP001279734">
    <property type="component" value="Unassembled WGS sequence"/>
</dbReference>
<gene>
    <name evidence="2" type="ORF">Nepgr_020115</name>
</gene>
<accession>A0AAD3SX19</accession>
<reference evidence="2" key="1">
    <citation type="submission" date="2023-05" db="EMBL/GenBank/DDBJ databases">
        <title>Nepenthes gracilis genome sequencing.</title>
        <authorList>
            <person name="Fukushima K."/>
        </authorList>
    </citation>
    <scope>NUCLEOTIDE SEQUENCE</scope>
    <source>
        <strain evidence="2">SING2019-196</strain>
    </source>
</reference>